<proteinExistence type="predicted"/>
<dbReference type="EMBL" id="AP022577">
    <property type="protein sequence ID" value="BBX85147.1"/>
    <property type="molecule type" value="Genomic_DNA"/>
</dbReference>
<gene>
    <name evidence="1" type="ORF">MAUB_30200</name>
</gene>
<dbReference type="Proteomes" id="UP000465609">
    <property type="component" value="Chromosome"/>
</dbReference>
<accession>A0ABM7IEJ1</accession>
<evidence type="ECO:0000313" key="1">
    <source>
        <dbReference type="EMBL" id="BBX85147.1"/>
    </source>
</evidence>
<organism evidence="1 2">
    <name type="scientific">Mycolicibacterium aubagnense</name>
    <dbReference type="NCBI Taxonomy" id="319707"/>
    <lineage>
        <taxon>Bacteria</taxon>
        <taxon>Bacillati</taxon>
        <taxon>Actinomycetota</taxon>
        <taxon>Actinomycetes</taxon>
        <taxon>Mycobacteriales</taxon>
        <taxon>Mycobacteriaceae</taxon>
        <taxon>Mycolicibacterium</taxon>
    </lineage>
</organism>
<protein>
    <submittedName>
        <fullName evidence="1">Uncharacterized protein</fullName>
    </submittedName>
</protein>
<keyword evidence="2" id="KW-1185">Reference proteome</keyword>
<evidence type="ECO:0000313" key="2">
    <source>
        <dbReference type="Proteomes" id="UP000465609"/>
    </source>
</evidence>
<sequence length="74" mass="7892">MALAIDRIFPTKLIPLPNLSYDGVRTTLITASAVEVTIRPGAYARVVIAAWFPGVTYASGQVSAHAPKLRPGSR</sequence>
<name>A0ABM7IEJ1_9MYCO</name>
<reference evidence="1 2" key="1">
    <citation type="journal article" date="2019" name="Emerg. Microbes Infect.">
        <title>Comprehensive subspecies identification of 175 nontuberculous mycobacteria species based on 7547 genomic profiles.</title>
        <authorList>
            <person name="Matsumoto Y."/>
            <person name="Kinjo T."/>
            <person name="Motooka D."/>
            <person name="Nabeya D."/>
            <person name="Jung N."/>
            <person name="Uechi K."/>
            <person name="Horii T."/>
            <person name="Iida T."/>
            <person name="Fujita J."/>
            <person name="Nakamura S."/>
        </authorList>
    </citation>
    <scope>NUCLEOTIDE SEQUENCE [LARGE SCALE GENOMIC DNA]</scope>
    <source>
        <strain evidence="1 2">JCM 15296</strain>
    </source>
</reference>